<protein>
    <submittedName>
        <fullName evidence="2">Uncharacterized protein</fullName>
    </submittedName>
</protein>
<evidence type="ECO:0000313" key="2">
    <source>
        <dbReference type="EMBL" id="KAB2576984.1"/>
    </source>
</evidence>
<evidence type="ECO:0000256" key="1">
    <source>
        <dbReference type="SAM" id="MobiDB-lite"/>
    </source>
</evidence>
<dbReference type="EMBL" id="VCHE01000020">
    <property type="protein sequence ID" value="KAB2576984.1"/>
    <property type="molecule type" value="Genomic_DNA"/>
</dbReference>
<keyword evidence="3" id="KW-1185">Reference proteome</keyword>
<gene>
    <name evidence="2" type="ORF">DBV05_g4370</name>
</gene>
<reference evidence="2 3" key="1">
    <citation type="journal article" date="2019" name="Sci. Rep.">
        <title>A multi-omics analysis of the grapevine pathogen Lasiodiplodia theobromae reveals that temperature affects the expression of virulence- and pathogenicity-related genes.</title>
        <authorList>
            <person name="Felix C."/>
            <person name="Meneses R."/>
            <person name="Goncalves M.F.M."/>
            <person name="Tilleman L."/>
            <person name="Duarte A.S."/>
            <person name="Jorrin-Novo J.V."/>
            <person name="Van de Peer Y."/>
            <person name="Deforce D."/>
            <person name="Van Nieuwerburgh F."/>
            <person name="Esteves A.C."/>
            <person name="Alves A."/>
        </authorList>
    </citation>
    <scope>NUCLEOTIDE SEQUENCE [LARGE SCALE GENOMIC DNA]</scope>
    <source>
        <strain evidence="2 3">LA-SOL3</strain>
    </source>
</reference>
<dbReference type="Proteomes" id="UP000325902">
    <property type="component" value="Unassembled WGS sequence"/>
</dbReference>
<evidence type="ECO:0000313" key="3">
    <source>
        <dbReference type="Proteomes" id="UP000325902"/>
    </source>
</evidence>
<name>A0A5N5DJB1_9PEZI</name>
<dbReference type="AlphaFoldDB" id="A0A5N5DJB1"/>
<feature type="region of interest" description="Disordered" evidence="1">
    <location>
        <begin position="140"/>
        <end position="159"/>
    </location>
</feature>
<organism evidence="2 3">
    <name type="scientific">Lasiodiplodia theobromae</name>
    <dbReference type="NCBI Taxonomy" id="45133"/>
    <lineage>
        <taxon>Eukaryota</taxon>
        <taxon>Fungi</taxon>
        <taxon>Dikarya</taxon>
        <taxon>Ascomycota</taxon>
        <taxon>Pezizomycotina</taxon>
        <taxon>Dothideomycetes</taxon>
        <taxon>Dothideomycetes incertae sedis</taxon>
        <taxon>Botryosphaeriales</taxon>
        <taxon>Botryosphaeriaceae</taxon>
        <taxon>Lasiodiplodia</taxon>
    </lineage>
</organism>
<sequence length="217" mass="23783">MATVLSLLYPGSVDRNFALRFTIDPARQYLIVNDQQRIALRNGNIAERFSAAIPIFVPVGNLAPSSSTSSTFSLSRILPPSFFPFPFPPWFHAADATLLSWWLAPSTAVVNLRASWSGATDEEGFGGPMEIWPDDESWYDGSDGDVEKRQPPGPPRGTRPLLTVTVVRSQIPNNDIIVSAPPLSVSPTATLAFRRAAFAWLFPAWFLGARLRAKVVA</sequence>
<dbReference type="OrthoDB" id="4892437at2759"/>
<proteinExistence type="predicted"/>
<comment type="caution">
    <text evidence="2">The sequence shown here is derived from an EMBL/GenBank/DDBJ whole genome shotgun (WGS) entry which is preliminary data.</text>
</comment>
<accession>A0A5N5DJB1</accession>